<keyword evidence="2" id="KW-1185">Reference proteome</keyword>
<sequence>MKKKFGDNFSQLQPSFTRHYAHSWQSDQLQYSPDWLVRLTRAARRGHQVCQRIQRYAGSGVTCSTNSTCACELQPTPARHLAHDQCTQLVCATGPCKAD</sequence>
<dbReference type="Proteomes" id="UP001187192">
    <property type="component" value="Unassembled WGS sequence"/>
</dbReference>
<protein>
    <submittedName>
        <fullName evidence="1">Uncharacterized protein</fullName>
    </submittedName>
</protein>
<dbReference type="EMBL" id="BTGU01000053">
    <property type="protein sequence ID" value="GMN54757.1"/>
    <property type="molecule type" value="Genomic_DNA"/>
</dbReference>
<evidence type="ECO:0000313" key="2">
    <source>
        <dbReference type="Proteomes" id="UP001187192"/>
    </source>
</evidence>
<evidence type="ECO:0000313" key="1">
    <source>
        <dbReference type="EMBL" id="GMN54757.1"/>
    </source>
</evidence>
<accession>A0AA88AP73</accession>
<proteinExistence type="predicted"/>
<gene>
    <name evidence="1" type="ORF">TIFTF001_023878</name>
</gene>
<name>A0AA88AP73_FICCA</name>
<dbReference type="AlphaFoldDB" id="A0AA88AP73"/>
<reference evidence="1" key="1">
    <citation type="submission" date="2023-07" db="EMBL/GenBank/DDBJ databases">
        <title>draft genome sequence of fig (Ficus carica).</title>
        <authorList>
            <person name="Takahashi T."/>
            <person name="Nishimura K."/>
        </authorList>
    </citation>
    <scope>NUCLEOTIDE SEQUENCE</scope>
</reference>
<comment type="caution">
    <text evidence="1">The sequence shown here is derived from an EMBL/GenBank/DDBJ whole genome shotgun (WGS) entry which is preliminary data.</text>
</comment>
<organism evidence="1 2">
    <name type="scientific">Ficus carica</name>
    <name type="common">Common fig</name>
    <dbReference type="NCBI Taxonomy" id="3494"/>
    <lineage>
        <taxon>Eukaryota</taxon>
        <taxon>Viridiplantae</taxon>
        <taxon>Streptophyta</taxon>
        <taxon>Embryophyta</taxon>
        <taxon>Tracheophyta</taxon>
        <taxon>Spermatophyta</taxon>
        <taxon>Magnoliopsida</taxon>
        <taxon>eudicotyledons</taxon>
        <taxon>Gunneridae</taxon>
        <taxon>Pentapetalae</taxon>
        <taxon>rosids</taxon>
        <taxon>fabids</taxon>
        <taxon>Rosales</taxon>
        <taxon>Moraceae</taxon>
        <taxon>Ficeae</taxon>
        <taxon>Ficus</taxon>
    </lineage>
</organism>